<dbReference type="SUPFAM" id="SSF47473">
    <property type="entry name" value="EF-hand"/>
    <property type="match status" value="1"/>
</dbReference>
<organism evidence="2 3">
    <name type="scientific">Podarcis lilfordi</name>
    <name type="common">Lilford's wall lizard</name>
    <dbReference type="NCBI Taxonomy" id="74358"/>
    <lineage>
        <taxon>Eukaryota</taxon>
        <taxon>Metazoa</taxon>
        <taxon>Chordata</taxon>
        <taxon>Craniata</taxon>
        <taxon>Vertebrata</taxon>
        <taxon>Euteleostomi</taxon>
        <taxon>Lepidosauria</taxon>
        <taxon>Squamata</taxon>
        <taxon>Bifurcata</taxon>
        <taxon>Unidentata</taxon>
        <taxon>Episquamata</taxon>
        <taxon>Laterata</taxon>
        <taxon>Lacertibaenia</taxon>
        <taxon>Lacertidae</taxon>
        <taxon>Podarcis</taxon>
    </lineage>
</organism>
<dbReference type="InterPro" id="IPR011992">
    <property type="entry name" value="EF-hand-dom_pair"/>
</dbReference>
<dbReference type="PANTHER" id="PTHR21847:SF1">
    <property type="entry name" value="EF-HAND CALCIUM-BINDING DOMAIN-CONTAINING PROTEIN 10"/>
    <property type="match status" value="1"/>
</dbReference>
<dbReference type="CDD" id="cd22976">
    <property type="entry name" value="DD_EFCAB10"/>
    <property type="match status" value="1"/>
</dbReference>
<protein>
    <submittedName>
        <fullName evidence="2">EF-hand calcium-binding domain-containing protein 10</fullName>
    </submittedName>
</protein>
<dbReference type="PANTHER" id="PTHR21847">
    <property type="entry name" value="EF-HAND CALCIUM-BINDING DOMAIN-CONTAINING PROTEIN 10"/>
    <property type="match status" value="1"/>
</dbReference>
<dbReference type="Gene3D" id="1.20.890.10">
    <property type="entry name" value="cAMP-dependent protein kinase regulatory subunit, dimerization-anchoring domain"/>
    <property type="match status" value="1"/>
</dbReference>
<dbReference type="Proteomes" id="UP001178461">
    <property type="component" value="Chromosome 10"/>
</dbReference>
<dbReference type="InterPro" id="IPR056587">
    <property type="entry name" value="EF_EFCAB10_C"/>
</dbReference>
<feature type="domain" description="EF-hand" evidence="1">
    <location>
        <begin position="60"/>
        <end position="95"/>
    </location>
</feature>
<evidence type="ECO:0000313" key="3">
    <source>
        <dbReference type="Proteomes" id="UP001178461"/>
    </source>
</evidence>
<dbReference type="EMBL" id="OX395135">
    <property type="protein sequence ID" value="CAI5785199.1"/>
    <property type="molecule type" value="Genomic_DNA"/>
</dbReference>
<dbReference type="SUPFAM" id="SSF47391">
    <property type="entry name" value="Dimerization-anchoring domain of cAMP-dependent PK regulatory subunit"/>
    <property type="match status" value="1"/>
</dbReference>
<evidence type="ECO:0000313" key="2">
    <source>
        <dbReference type="EMBL" id="CAI5785199.1"/>
    </source>
</evidence>
<proteinExistence type="predicted"/>
<evidence type="ECO:0000259" key="1">
    <source>
        <dbReference type="PROSITE" id="PS50222"/>
    </source>
</evidence>
<dbReference type="InterPro" id="IPR049760">
    <property type="entry name" value="DD_EFCAB10"/>
</dbReference>
<dbReference type="Pfam" id="PF24548">
    <property type="entry name" value="EF_EFCAB10_C"/>
    <property type="match status" value="1"/>
</dbReference>
<accession>A0AA35PED6</accession>
<dbReference type="PROSITE" id="PS50222">
    <property type="entry name" value="EF_HAND_2"/>
    <property type="match status" value="1"/>
</dbReference>
<reference evidence="2" key="1">
    <citation type="submission" date="2022-12" db="EMBL/GenBank/DDBJ databases">
        <authorList>
            <person name="Alioto T."/>
            <person name="Alioto T."/>
            <person name="Gomez Garrido J."/>
        </authorList>
    </citation>
    <scope>NUCLEOTIDE SEQUENCE</scope>
</reference>
<sequence>MDREAEGRAYLAQHKIPELLHNLSALLLYHRPDRPREFLIKTLEKIKYAKMTSTDFPYLMDESNVDAMFGMLDVAGQGYITIPQYKGALESLGLSIQDEIYKETDIMTAEEFRGKVMKKFAEMWEAF</sequence>
<gene>
    <name evidence="2" type="ORF">PODLI_1B004797</name>
</gene>
<dbReference type="InterPro" id="IPR039879">
    <property type="entry name" value="EFC10"/>
</dbReference>
<dbReference type="InterPro" id="IPR002048">
    <property type="entry name" value="EF_hand_dom"/>
</dbReference>
<keyword evidence="3" id="KW-1185">Reference proteome</keyword>
<dbReference type="GO" id="GO:0005509">
    <property type="term" value="F:calcium ion binding"/>
    <property type="evidence" value="ECO:0007669"/>
    <property type="project" value="InterPro"/>
</dbReference>
<name>A0AA35PED6_9SAUR</name>
<dbReference type="AlphaFoldDB" id="A0AA35PED6"/>